<feature type="non-terminal residue" evidence="1">
    <location>
        <position position="1"/>
    </location>
</feature>
<gene>
    <name evidence="1" type="ORF">HAX54_010074</name>
</gene>
<evidence type="ECO:0000313" key="2">
    <source>
        <dbReference type="Proteomes" id="UP000823775"/>
    </source>
</evidence>
<proteinExistence type="predicted"/>
<dbReference type="EMBL" id="JACEIK010015499">
    <property type="protein sequence ID" value="MCE3217024.1"/>
    <property type="molecule type" value="Genomic_DNA"/>
</dbReference>
<keyword evidence="2" id="KW-1185">Reference proteome</keyword>
<comment type="caution">
    <text evidence="1">The sequence shown here is derived from an EMBL/GenBank/DDBJ whole genome shotgun (WGS) entry which is preliminary data.</text>
</comment>
<name>A0ABS8WVM9_DATST</name>
<evidence type="ECO:0000313" key="1">
    <source>
        <dbReference type="EMBL" id="MCE3217024.1"/>
    </source>
</evidence>
<reference evidence="1 2" key="1">
    <citation type="journal article" date="2021" name="BMC Genomics">
        <title>Datura genome reveals duplications of psychoactive alkaloid biosynthetic genes and high mutation rate following tissue culture.</title>
        <authorList>
            <person name="Rajewski A."/>
            <person name="Carter-House D."/>
            <person name="Stajich J."/>
            <person name="Litt A."/>
        </authorList>
    </citation>
    <scope>NUCLEOTIDE SEQUENCE [LARGE SCALE GENOMIC DNA]</scope>
    <source>
        <strain evidence="1">AR-01</strain>
    </source>
</reference>
<organism evidence="1 2">
    <name type="scientific">Datura stramonium</name>
    <name type="common">Jimsonweed</name>
    <name type="synonym">Common thornapple</name>
    <dbReference type="NCBI Taxonomy" id="4076"/>
    <lineage>
        <taxon>Eukaryota</taxon>
        <taxon>Viridiplantae</taxon>
        <taxon>Streptophyta</taxon>
        <taxon>Embryophyta</taxon>
        <taxon>Tracheophyta</taxon>
        <taxon>Spermatophyta</taxon>
        <taxon>Magnoliopsida</taxon>
        <taxon>eudicotyledons</taxon>
        <taxon>Gunneridae</taxon>
        <taxon>Pentapetalae</taxon>
        <taxon>asterids</taxon>
        <taxon>lamiids</taxon>
        <taxon>Solanales</taxon>
        <taxon>Solanaceae</taxon>
        <taxon>Solanoideae</taxon>
        <taxon>Datureae</taxon>
        <taxon>Datura</taxon>
    </lineage>
</organism>
<sequence>TEPQDLISVSMALFNFCSCFSESSDSSGFVCNGDVCVLPTDINFKKKKKLKKRSFSIPFSQISLRKFPKITRKIDYHSTHYLFISEFRFTLLSRKGKPPKTWG</sequence>
<dbReference type="Proteomes" id="UP000823775">
    <property type="component" value="Unassembled WGS sequence"/>
</dbReference>
<accession>A0ABS8WVM9</accession>
<protein>
    <submittedName>
        <fullName evidence="1">Uncharacterized protein</fullName>
    </submittedName>
</protein>